<accession>A0ABM7SB91</accession>
<feature type="domain" description="DUF7948" evidence="2">
    <location>
        <begin position="26"/>
        <end position="262"/>
    </location>
</feature>
<dbReference type="EMBL" id="AP024749">
    <property type="protein sequence ID" value="BCY28564.1"/>
    <property type="molecule type" value="Genomic_DNA"/>
</dbReference>
<evidence type="ECO:0000313" key="4">
    <source>
        <dbReference type="Proteomes" id="UP000825258"/>
    </source>
</evidence>
<dbReference type="InterPro" id="IPR052918">
    <property type="entry name" value="Motility_Chemotaxis_Reg"/>
</dbReference>
<name>A0ABM7SB91_9FLAO</name>
<evidence type="ECO:0008006" key="5">
    <source>
        <dbReference type="Google" id="ProtNLM"/>
    </source>
</evidence>
<dbReference type="RefSeq" id="WP_221257685.1">
    <property type="nucleotide sequence ID" value="NZ_AP024749.1"/>
</dbReference>
<dbReference type="InterPro" id="IPR013783">
    <property type="entry name" value="Ig-like_fold"/>
</dbReference>
<dbReference type="NCBIfam" id="TIGR04131">
    <property type="entry name" value="Bac_Flav_CTERM"/>
    <property type="match status" value="1"/>
</dbReference>
<dbReference type="Pfam" id="PF25778">
    <property type="entry name" value="DUF7948"/>
    <property type="match status" value="1"/>
</dbReference>
<dbReference type="Proteomes" id="UP000825258">
    <property type="component" value="Chromosome"/>
</dbReference>
<sequence length="1355" mass="151286">MKRLFLFFFLFQTINFIAQNNKSIGFIENKGQIVDQNLKENKEVKYLLNTSGLNVQIREKGFSYDIYETKKVPLTKKDKEFYGINRDSNTESNNFPEHSLEYNFHRIDVDFVNANQDSKIIAEEKSSDYENYYNVTHAPEGITEVHKYQKITYQNIYNKIDVVFFIPKDSTKVVEYNFIVRPGGKVSDIKLKFKGAKTKLIDNKIRMKVKFGEMEETIPLSWIENKNEKEEIKIKYKKIKNNVYGLKGDLNLCNNTILIDPIPIRLWGTYYSGNGGDYSTDICNDNFNNVYISGSTGSTDNIATQGSFTSSSYTYYNGNGFIVKFNTNGQRIWGTYYCVVPKFLNVDSNFNILFGGYVGSNVNDVTTPNSHQPQHSGYYDNAYLVKLNSLGLREWGTYYGGNSSDRAFDVCFDNQNNIYMVGKANSLENIATQNSYQENHAPGYLDSDGFIVKFDTFGNRIWGTYFGGNQNDEIKSINLGNDGNIYVTGFTRSSENISTNGSYNENLIGYNSGLIAKFSPDGNKIWGSYFNGLTFCNINKSILKNNYLYIIGVTNNPNNLNSIGTFNESFQHLPLNYGNSSFIAKFDIINQNLIWGTYFGEIIQDIAVNSSENIFFHGCTSQTSGISTLGAYKENPEYSDSYTIKLNENGQRVWGTYFGGNYSEGYNGADKVNNKISIDNNDFIYLLGNTDSTIGISSIGSHQENPTFNSLGGIYNTYLAKFQDCLSSPQASAVNPCIGNNLELSASGGTNYLWTGPNGFTSTDQNPTILNATTSNSGQYSCEITGTGGCDNTIILNVVVGDNLAPIPDIQNLPSINGDCNTVISTFPTATDNCSGSISATTTDPLTYSTSGNHTITWIYNDGNGNTTTQTQNIIISSVANPTLNSPQEFCYHDNATLNDITITGQNITWYDAQTNGNILPNNTVLIDGTNYYATQTINGCESDRIPVSITIHNTPTPTTIQTTQSFCSTENATLNSILINGSNILWYDSINSTIPLNNSTLLTDGTTYYATQTLNNCESINRLAITIQLINTLNANNYSEIICDEQNNSFENVDLSVYESNLLNSTGNIYTYYNSLNGAENQLSSDLINNYFNYDIVLGINTFYVRIESPNTCYQIVELTLTLVEKPKANINDTMPICEGSSIIISANSGYDSYLWSTGETTSSISVSQPGNYNVVINQNHGSVTCSSSYTFNVVNSNIATIYSIQSDDWTENENYIQINVSGAGDYEYSLNGIDFQESNLFSNLPNGEYTIYVRDKNGCGIASEDIYLLMYPKFFTPNGDGFNDAWRIKFSKNEPNLTIKIFDRYGKFLKQLSSLSEGWDGTYLGEPLPSNDYWFVVIRENGKEFKGHFSLKR</sequence>
<keyword evidence="4" id="KW-1185">Reference proteome</keyword>
<dbReference type="Pfam" id="PF13585">
    <property type="entry name" value="CHU_C"/>
    <property type="match status" value="1"/>
</dbReference>
<dbReference type="Gene3D" id="2.60.40.10">
    <property type="entry name" value="Immunoglobulins"/>
    <property type="match status" value="2"/>
</dbReference>
<dbReference type="InterPro" id="IPR044023">
    <property type="entry name" value="Ig_7"/>
</dbReference>
<dbReference type="Pfam" id="PF19081">
    <property type="entry name" value="Ig_7"/>
    <property type="match status" value="1"/>
</dbReference>
<gene>
    <name evidence="3" type="ORF">KK2020170_14320</name>
</gene>
<dbReference type="InterPro" id="IPR026341">
    <property type="entry name" value="T9SS_type_B"/>
</dbReference>
<dbReference type="InterPro" id="IPR057708">
    <property type="entry name" value="DUF7948"/>
</dbReference>
<feature type="domain" description="Ig-like" evidence="1">
    <location>
        <begin position="881"/>
        <end position="952"/>
    </location>
</feature>
<dbReference type="PANTHER" id="PTHR35580:SF1">
    <property type="entry name" value="PHYTASE-LIKE DOMAIN-CONTAINING PROTEIN"/>
    <property type="match status" value="1"/>
</dbReference>
<evidence type="ECO:0000259" key="1">
    <source>
        <dbReference type="Pfam" id="PF19081"/>
    </source>
</evidence>
<evidence type="ECO:0000259" key="2">
    <source>
        <dbReference type="Pfam" id="PF25778"/>
    </source>
</evidence>
<reference evidence="3 4" key="1">
    <citation type="submission" date="2021-06" db="EMBL/GenBank/DDBJ databases">
        <title>Whole genome sequences of Flavobacterium sp. KK2020170 and assembly.</title>
        <authorList>
            <person name="Kitahara K."/>
            <person name="Miyoshi S."/>
            <person name="Uesaka K."/>
        </authorList>
    </citation>
    <scope>NUCLEOTIDE SEQUENCE [LARGE SCALE GENOMIC DNA]</scope>
    <source>
        <strain evidence="3 4">KK2020170</strain>
    </source>
</reference>
<evidence type="ECO:0000313" key="3">
    <source>
        <dbReference type="EMBL" id="BCY28564.1"/>
    </source>
</evidence>
<protein>
    <recommendedName>
        <fullName evidence="5">Gliding motility-associated C-terminal domain-containing protein</fullName>
    </recommendedName>
</protein>
<dbReference type="PANTHER" id="PTHR35580">
    <property type="entry name" value="CELL SURFACE GLYCOPROTEIN (S-LAYER PROTEIN)-LIKE PROTEIN"/>
    <property type="match status" value="1"/>
</dbReference>
<organism evidence="3 4">
    <name type="scientific">Flavobacterium okayamense</name>
    <dbReference type="NCBI Taxonomy" id="2830782"/>
    <lineage>
        <taxon>Bacteria</taxon>
        <taxon>Pseudomonadati</taxon>
        <taxon>Bacteroidota</taxon>
        <taxon>Flavobacteriia</taxon>
        <taxon>Flavobacteriales</taxon>
        <taxon>Flavobacteriaceae</taxon>
        <taxon>Flavobacterium</taxon>
    </lineage>
</organism>
<proteinExistence type="predicted"/>